<dbReference type="EMBL" id="SAUN01000001">
    <property type="protein sequence ID" value="RVX38264.1"/>
    <property type="molecule type" value="Genomic_DNA"/>
</dbReference>
<dbReference type="PANTHER" id="PTHR38011">
    <property type="entry name" value="DIHYDROFOLATE REDUCTASE FAMILY PROTEIN (AFU_ORTHOLOGUE AFUA_8G06820)"/>
    <property type="match status" value="1"/>
</dbReference>
<dbReference type="SUPFAM" id="SSF53597">
    <property type="entry name" value="Dihydrofolate reductase-like"/>
    <property type="match status" value="1"/>
</dbReference>
<reference evidence="2 3" key="1">
    <citation type="submission" date="2019-01" db="EMBL/GenBank/DDBJ databases">
        <title>Sequencing the genomes of 1000 actinobacteria strains.</title>
        <authorList>
            <person name="Klenk H.-P."/>
        </authorList>
    </citation>
    <scope>NUCLEOTIDE SEQUENCE [LARGE SCALE GENOMIC DNA]</scope>
    <source>
        <strain evidence="2 3">DSM 43925</strain>
    </source>
</reference>
<dbReference type="InterPro" id="IPR002734">
    <property type="entry name" value="RibDG_C"/>
</dbReference>
<name>A0A438LXL7_9ACTN</name>
<dbReference type="PANTHER" id="PTHR38011:SF11">
    <property type="entry name" value="2,5-DIAMINO-6-RIBOSYLAMINO-4(3H)-PYRIMIDINONE 5'-PHOSPHATE REDUCTASE"/>
    <property type="match status" value="1"/>
</dbReference>
<sequence>MRKIIEQGVVTLDGQISTPQNWLGGLWAGEFEQRSRDLLFSVDALLYGRVSYEQHAAIWPHMEEQFGDYAVRMNTIPKHVASTTLKQSTWNATLIEGDVVEEVAKLKSQPGGDILKVGTGGPLSRTLLQHRLVDEYLFWLVPVIAGSGARLYDGIDTTFLTLVDVVRLENGVLGLTYTPKVTASA</sequence>
<evidence type="ECO:0000313" key="3">
    <source>
        <dbReference type="Proteomes" id="UP000284824"/>
    </source>
</evidence>
<evidence type="ECO:0000259" key="1">
    <source>
        <dbReference type="Pfam" id="PF01872"/>
    </source>
</evidence>
<dbReference type="RefSeq" id="WP_127930923.1">
    <property type="nucleotide sequence ID" value="NZ_SAUN01000001.1"/>
</dbReference>
<accession>A0A438LXL7</accession>
<dbReference type="Pfam" id="PF01872">
    <property type="entry name" value="RibD_C"/>
    <property type="match status" value="1"/>
</dbReference>
<proteinExistence type="predicted"/>
<feature type="domain" description="Bacterial bifunctional deaminase-reductase C-terminal" evidence="1">
    <location>
        <begin position="3"/>
        <end position="172"/>
    </location>
</feature>
<dbReference type="InterPro" id="IPR050765">
    <property type="entry name" value="Riboflavin_Biosynth_HTPR"/>
</dbReference>
<evidence type="ECO:0000313" key="2">
    <source>
        <dbReference type="EMBL" id="RVX38264.1"/>
    </source>
</evidence>
<keyword evidence="3" id="KW-1185">Reference proteome</keyword>
<dbReference type="Gene3D" id="3.40.430.10">
    <property type="entry name" value="Dihydrofolate Reductase, subunit A"/>
    <property type="match status" value="1"/>
</dbReference>
<dbReference type="GO" id="GO:0009231">
    <property type="term" value="P:riboflavin biosynthetic process"/>
    <property type="evidence" value="ECO:0007669"/>
    <property type="project" value="InterPro"/>
</dbReference>
<dbReference type="InterPro" id="IPR024072">
    <property type="entry name" value="DHFR-like_dom_sf"/>
</dbReference>
<dbReference type="OrthoDB" id="3471694at2"/>
<comment type="caution">
    <text evidence="2">The sequence shown here is derived from an EMBL/GenBank/DDBJ whole genome shotgun (WGS) entry which is preliminary data.</text>
</comment>
<gene>
    <name evidence="2" type="ORF">EDD27_0557</name>
</gene>
<protein>
    <submittedName>
        <fullName evidence="2">Dihydrofolate reductase</fullName>
    </submittedName>
</protein>
<dbReference type="AlphaFoldDB" id="A0A438LXL7"/>
<dbReference type="GO" id="GO:0008703">
    <property type="term" value="F:5-amino-6-(5-phosphoribosylamino)uracil reductase activity"/>
    <property type="evidence" value="ECO:0007669"/>
    <property type="project" value="InterPro"/>
</dbReference>
<dbReference type="Proteomes" id="UP000284824">
    <property type="component" value="Unassembled WGS sequence"/>
</dbReference>
<organism evidence="2 3">
    <name type="scientific">Nonomuraea polychroma</name>
    <dbReference type="NCBI Taxonomy" id="46176"/>
    <lineage>
        <taxon>Bacteria</taxon>
        <taxon>Bacillati</taxon>
        <taxon>Actinomycetota</taxon>
        <taxon>Actinomycetes</taxon>
        <taxon>Streptosporangiales</taxon>
        <taxon>Streptosporangiaceae</taxon>
        <taxon>Nonomuraea</taxon>
    </lineage>
</organism>